<protein>
    <submittedName>
        <fullName evidence="1">Uncharacterized protein</fullName>
    </submittedName>
</protein>
<reference evidence="1 2" key="1">
    <citation type="submission" date="2020-08" db="EMBL/GenBank/DDBJ databases">
        <title>Genomic Encyclopedia of Type Strains, Phase IV (KMG-IV): sequencing the most valuable type-strain genomes for metagenomic binning, comparative biology and taxonomic classification.</title>
        <authorList>
            <person name="Goeker M."/>
        </authorList>
    </citation>
    <scope>NUCLEOTIDE SEQUENCE [LARGE SCALE GENOMIC DNA]</scope>
    <source>
        <strain evidence="1 2">DSM 23240</strain>
    </source>
</reference>
<gene>
    <name evidence="1" type="ORF">HNR39_002625</name>
</gene>
<keyword evidence="2" id="KW-1185">Reference proteome</keyword>
<dbReference type="Proteomes" id="UP000571084">
    <property type="component" value="Unassembled WGS sequence"/>
</dbReference>
<proteinExistence type="predicted"/>
<evidence type="ECO:0000313" key="1">
    <source>
        <dbReference type="EMBL" id="MBB5200783.1"/>
    </source>
</evidence>
<dbReference type="RefSeq" id="WP_168055762.1">
    <property type="nucleotide sequence ID" value="NZ_JAAOZT010000007.1"/>
</dbReference>
<dbReference type="AlphaFoldDB" id="A0A840RT03"/>
<organism evidence="1 2">
    <name type="scientific">Glaciimonas immobilis</name>
    <dbReference type="NCBI Taxonomy" id="728004"/>
    <lineage>
        <taxon>Bacteria</taxon>
        <taxon>Pseudomonadati</taxon>
        <taxon>Pseudomonadota</taxon>
        <taxon>Betaproteobacteria</taxon>
        <taxon>Burkholderiales</taxon>
        <taxon>Oxalobacteraceae</taxon>
        <taxon>Glaciimonas</taxon>
    </lineage>
</organism>
<comment type="caution">
    <text evidence="1">The sequence shown here is derived from an EMBL/GenBank/DDBJ whole genome shotgun (WGS) entry which is preliminary data.</text>
</comment>
<accession>A0A840RT03</accession>
<dbReference type="EMBL" id="JACHHQ010000005">
    <property type="protein sequence ID" value="MBB5200783.1"/>
    <property type="molecule type" value="Genomic_DNA"/>
</dbReference>
<name>A0A840RT03_9BURK</name>
<sequence>MDIAKRPRGLVPGSMEWLREMEGPRLLTRLVEEIHASPAGEMTPTAARCAGMLLPIIYPTLSAVHHTVETTLSKESTEDLQARFAKIMSEQRTLEASQPLTVDFTEIPVSVPMERDHDNAELSPIKCGLSD</sequence>
<evidence type="ECO:0000313" key="2">
    <source>
        <dbReference type="Proteomes" id="UP000571084"/>
    </source>
</evidence>